<comment type="caution">
    <text evidence="1">The sequence shown here is derived from an EMBL/GenBank/DDBJ whole genome shotgun (WGS) entry which is preliminary data.</text>
</comment>
<dbReference type="Proteomes" id="UP001273505">
    <property type="component" value="Unassembled WGS sequence"/>
</dbReference>
<organism evidence="1 2">
    <name type="scientific">Gilvimarinus gilvus</name>
    <dbReference type="NCBI Taxonomy" id="3058038"/>
    <lineage>
        <taxon>Bacteria</taxon>
        <taxon>Pseudomonadati</taxon>
        <taxon>Pseudomonadota</taxon>
        <taxon>Gammaproteobacteria</taxon>
        <taxon>Cellvibrionales</taxon>
        <taxon>Cellvibrionaceae</taxon>
        <taxon>Gilvimarinus</taxon>
    </lineage>
</organism>
<evidence type="ECO:0000313" key="2">
    <source>
        <dbReference type="Proteomes" id="UP001273505"/>
    </source>
</evidence>
<keyword evidence="2" id="KW-1185">Reference proteome</keyword>
<dbReference type="RefSeq" id="WP_302722371.1">
    <property type="nucleotide sequence ID" value="NZ_JAULRU010000548.1"/>
</dbReference>
<name>A0ABU4S1Y7_9GAMM</name>
<dbReference type="EMBL" id="JAXAFO010000015">
    <property type="protein sequence ID" value="MDX6849833.1"/>
    <property type="molecule type" value="Genomic_DNA"/>
</dbReference>
<protein>
    <submittedName>
        <fullName evidence="1">Uncharacterized protein</fullName>
    </submittedName>
</protein>
<sequence>MWYLINGALFLIFLFNAVSEGEVITPAAICLESIRYKRLYILALHKSLLDDEPGLFD</sequence>
<accession>A0ABU4S1Y7</accession>
<evidence type="ECO:0000313" key="1">
    <source>
        <dbReference type="EMBL" id="MDX6849833.1"/>
    </source>
</evidence>
<proteinExistence type="predicted"/>
<reference evidence="1 2" key="1">
    <citation type="submission" date="2023-11" db="EMBL/GenBank/DDBJ databases">
        <title>Gilvimarinus fulvus sp. nov., isolated from the surface of Kelp.</title>
        <authorList>
            <person name="Sun Y.Y."/>
            <person name="Gong Y."/>
            <person name="Du Z.J."/>
        </authorList>
    </citation>
    <scope>NUCLEOTIDE SEQUENCE [LARGE SCALE GENOMIC DNA]</scope>
    <source>
        <strain evidence="1 2">SDUM040013</strain>
    </source>
</reference>
<gene>
    <name evidence="1" type="ORF">SCD92_10715</name>
</gene>